<evidence type="ECO:0000256" key="1">
    <source>
        <dbReference type="ARBA" id="ARBA00003141"/>
    </source>
</evidence>
<evidence type="ECO:0000256" key="3">
    <source>
        <dbReference type="ARBA" id="ARBA00021356"/>
    </source>
</evidence>
<comment type="subcellular location">
    <subcellularLocation>
        <location evidence="10">Cytoplasm</location>
    </subcellularLocation>
</comment>
<dbReference type="GO" id="GO:0046872">
    <property type="term" value="F:metal ion binding"/>
    <property type="evidence" value="ECO:0007669"/>
    <property type="project" value="UniProtKB-UniRule"/>
</dbReference>
<dbReference type="EC" id="1.97.1.4" evidence="10"/>
<keyword evidence="6 10" id="KW-0479">Metal-binding</keyword>
<dbReference type="InterPro" id="IPR012838">
    <property type="entry name" value="PFL1_activating"/>
</dbReference>
<dbReference type="InterPro" id="IPR058240">
    <property type="entry name" value="rSAM_sf"/>
</dbReference>
<comment type="similarity">
    <text evidence="2 10">Belongs to the organic radical-activating enzymes family.</text>
</comment>
<dbReference type="InterPro" id="IPR001989">
    <property type="entry name" value="Radical_activat_CS"/>
</dbReference>
<evidence type="ECO:0000256" key="4">
    <source>
        <dbReference type="ARBA" id="ARBA00022485"/>
    </source>
</evidence>
<keyword evidence="10" id="KW-0963">Cytoplasm</keyword>
<dbReference type="SFLD" id="SFLDS00029">
    <property type="entry name" value="Radical_SAM"/>
    <property type="match status" value="1"/>
</dbReference>
<sequence>MAAVGRIHSIQSLGAVDGPGLRCTLFLQGCPLRCAYCHNPDTWNFTGGAEYTPEQAAAKALRFRPYFGKKGGVTTTGGEPLAQPEFVAELFSLLHREGVHTALDTSGICDLSRAEEVLRCTDLVLADLKFLTAENYHTYCGADFERVLDFLALTERMSVPLWIRHVVVPGLTDGEQHIRQVAQAARRYSNLQKIELLPFRKLCLEKYRALGIPFPLEDTPEMGGEALERLRQLIK</sequence>
<feature type="domain" description="Radical SAM core" evidence="11">
    <location>
        <begin position="16"/>
        <end position="235"/>
    </location>
</feature>
<dbReference type="CDD" id="cd01335">
    <property type="entry name" value="Radical_SAM"/>
    <property type="match status" value="1"/>
</dbReference>
<dbReference type="Pfam" id="PF04055">
    <property type="entry name" value="Radical_SAM"/>
    <property type="match status" value="1"/>
</dbReference>
<dbReference type="InterPro" id="IPR034457">
    <property type="entry name" value="Organic_radical-activating"/>
</dbReference>
<keyword evidence="4 10" id="KW-0004">4Fe-4S</keyword>
<dbReference type="GO" id="GO:0051539">
    <property type="term" value="F:4 iron, 4 sulfur cluster binding"/>
    <property type="evidence" value="ECO:0007669"/>
    <property type="project" value="UniProtKB-UniRule"/>
</dbReference>
<keyword evidence="12" id="KW-0456">Lyase</keyword>
<dbReference type="SUPFAM" id="SSF102114">
    <property type="entry name" value="Radical SAM enzymes"/>
    <property type="match status" value="1"/>
</dbReference>
<keyword evidence="7 10" id="KW-0560">Oxidoreductase</keyword>
<dbReference type="NCBIfam" id="TIGR02493">
    <property type="entry name" value="PFLA"/>
    <property type="match status" value="1"/>
</dbReference>
<evidence type="ECO:0000256" key="2">
    <source>
        <dbReference type="ARBA" id="ARBA00009777"/>
    </source>
</evidence>
<dbReference type="RefSeq" id="WP_249282776.1">
    <property type="nucleotide sequence ID" value="NZ_JACRST010000008.1"/>
</dbReference>
<dbReference type="PROSITE" id="PS01087">
    <property type="entry name" value="RADICAL_ACTIVATING"/>
    <property type="match status" value="1"/>
</dbReference>
<comment type="caution">
    <text evidence="12">The sequence shown here is derived from an EMBL/GenBank/DDBJ whole genome shotgun (WGS) entry which is preliminary data.</text>
</comment>
<dbReference type="GO" id="GO:0005737">
    <property type="term" value="C:cytoplasm"/>
    <property type="evidence" value="ECO:0007669"/>
    <property type="project" value="UniProtKB-SubCell"/>
</dbReference>
<dbReference type="InterPro" id="IPR007197">
    <property type="entry name" value="rSAM"/>
</dbReference>
<evidence type="ECO:0000256" key="8">
    <source>
        <dbReference type="ARBA" id="ARBA00023004"/>
    </source>
</evidence>
<comment type="cofactor">
    <cofactor evidence="10">
        <name>[4Fe-4S] cluster</name>
        <dbReference type="ChEBI" id="CHEBI:49883"/>
    </cofactor>
    <text evidence="10">Binds 1 [4Fe-4S] cluster. The cluster is coordinated with 3 cysteines and an exchangeable S-adenosyl-L-methionine.</text>
</comment>
<proteinExistence type="inferred from homology"/>
<evidence type="ECO:0000259" key="11">
    <source>
        <dbReference type="PROSITE" id="PS51918"/>
    </source>
</evidence>
<keyword evidence="9 10" id="KW-0411">Iron-sulfur</keyword>
<organism evidence="12 13">
    <name type="scientific">Ligaoa zhengdingensis</name>
    <dbReference type="NCBI Taxonomy" id="2763658"/>
    <lineage>
        <taxon>Bacteria</taxon>
        <taxon>Bacillati</taxon>
        <taxon>Bacillota</taxon>
        <taxon>Clostridia</taxon>
        <taxon>Eubacteriales</taxon>
        <taxon>Oscillospiraceae</taxon>
        <taxon>Ligaoa</taxon>
    </lineage>
</organism>
<reference evidence="12" key="1">
    <citation type="submission" date="2020-08" db="EMBL/GenBank/DDBJ databases">
        <title>Genome public.</title>
        <authorList>
            <person name="Liu C."/>
            <person name="Sun Q."/>
        </authorList>
    </citation>
    <scope>NUCLEOTIDE SEQUENCE</scope>
    <source>
        <strain evidence="12">NSJ-31</strain>
    </source>
</reference>
<keyword evidence="8 10" id="KW-0408">Iron</keyword>
<dbReference type="EMBL" id="JACRST010000008">
    <property type="protein sequence ID" value="MBC8546697.1"/>
    <property type="molecule type" value="Genomic_DNA"/>
</dbReference>
<evidence type="ECO:0000313" key="12">
    <source>
        <dbReference type="EMBL" id="MBC8546697.1"/>
    </source>
</evidence>
<dbReference type="GO" id="GO:0016829">
    <property type="term" value="F:lyase activity"/>
    <property type="evidence" value="ECO:0007669"/>
    <property type="project" value="UniProtKB-KW"/>
</dbReference>
<evidence type="ECO:0000256" key="9">
    <source>
        <dbReference type="ARBA" id="ARBA00023014"/>
    </source>
</evidence>
<evidence type="ECO:0000256" key="5">
    <source>
        <dbReference type="ARBA" id="ARBA00022691"/>
    </source>
</evidence>
<comment type="function">
    <text evidence="1 10">Activation of pyruvate formate-lyase under anaerobic conditions by generation of an organic free radical, using S-adenosylmethionine and reduced flavodoxin as cosubstrates to produce 5'-deoxy-adenosine.</text>
</comment>
<dbReference type="SFLD" id="SFLDG01066">
    <property type="entry name" value="organic_radical-activating_enz"/>
    <property type="match status" value="1"/>
</dbReference>
<gene>
    <name evidence="12" type="primary">pflA</name>
    <name evidence="12" type="ORF">H8711_07075</name>
</gene>
<accession>A0A926E038</accession>
<dbReference type="PANTHER" id="PTHR30352:SF5">
    <property type="entry name" value="PYRUVATE FORMATE-LYASE 1-ACTIVATING ENZYME"/>
    <property type="match status" value="1"/>
</dbReference>
<evidence type="ECO:0000313" key="13">
    <source>
        <dbReference type="Proteomes" id="UP000653127"/>
    </source>
</evidence>
<dbReference type="Proteomes" id="UP000653127">
    <property type="component" value="Unassembled WGS sequence"/>
</dbReference>
<evidence type="ECO:0000256" key="10">
    <source>
        <dbReference type="RuleBase" id="RU362053"/>
    </source>
</evidence>
<comment type="catalytic activity">
    <reaction evidence="10">
        <text>glycyl-[formate C-acetyltransferase] + reduced [flavodoxin] + S-adenosyl-L-methionine = glycin-2-yl radical-[formate C-acetyltransferase] + semiquinone [flavodoxin] + 5'-deoxyadenosine + L-methionine + H(+)</text>
        <dbReference type="Rhea" id="RHEA:19225"/>
        <dbReference type="Rhea" id="RHEA-COMP:10622"/>
        <dbReference type="Rhea" id="RHEA-COMP:12190"/>
        <dbReference type="Rhea" id="RHEA-COMP:12191"/>
        <dbReference type="Rhea" id="RHEA-COMP:14480"/>
        <dbReference type="ChEBI" id="CHEBI:15378"/>
        <dbReference type="ChEBI" id="CHEBI:17319"/>
        <dbReference type="ChEBI" id="CHEBI:29947"/>
        <dbReference type="ChEBI" id="CHEBI:32722"/>
        <dbReference type="ChEBI" id="CHEBI:57618"/>
        <dbReference type="ChEBI" id="CHEBI:57844"/>
        <dbReference type="ChEBI" id="CHEBI:59789"/>
        <dbReference type="ChEBI" id="CHEBI:140311"/>
        <dbReference type="EC" id="1.97.1.4"/>
    </reaction>
</comment>
<evidence type="ECO:0000256" key="6">
    <source>
        <dbReference type="ARBA" id="ARBA00022723"/>
    </source>
</evidence>
<dbReference type="GO" id="GO:0043365">
    <property type="term" value="F:[formate-C-acetyltransferase]-activating enzyme activity"/>
    <property type="evidence" value="ECO:0007669"/>
    <property type="project" value="UniProtKB-UniRule"/>
</dbReference>
<dbReference type="PROSITE" id="PS51918">
    <property type="entry name" value="RADICAL_SAM"/>
    <property type="match status" value="1"/>
</dbReference>
<dbReference type="Gene3D" id="3.20.20.70">
    <property type="entry name" value="Aldolase class I"/>
    <property type="match status" value="1"/>
</dbReference>
<evidence type="ECO:0000256" key="7">
    <source>
        <dbReference type="ARBA" id="ARBA00023002"/>
    </source>
</evidence>
<keyword evidence="12" id="KW-0670">Pyruvate</keyword>
<keyword evidence="5 10" id="KW-0949">S-adenosyl-L-methionine</keyword>
<dbReference type="PANTHER" id="PTHR30352">
    <property type="entry name" value="PYRUVATE FORMATE-LYASE-ACTIVATING ENZYME"/>
    <property type="match status" value="1"/>
</dbReference>
<dbReference type="AlphaFoldDB" id="A0A926E038"/>
<keyword evidence="13" id="KW-1185">Reference proteome</keyword>
<protein>
    <recommendedName>
        <fullName evidence="3 10">Pyruvate formate-lyase-activating enzyme</fullName>
        <ecNumber evidence="10">1.97.1.4</ecNumber>
    </recommendedName>
</protein>
<name>A0A926E038_9FIRM</name>
<dbReference type="InterPro" id="IPR013785">
    <property type="entry name" value="Aldolase_TIM"/>
</dbReference>